<dbReference type="SUPFAM" id="SSF89447">
    <property type="entry name" value="AbrB/MazE/MraZ-like"/>
    <property type="match status" value="1"/>
</dbReference>
<feature type="domain" description="SpoVT-AbrB" evidence="1">
    <location>
        <begin position="6"/>
        <end position="51"/>
    </location>
</feature>
<evidence type="ECO:0000313" key="3">
    <source>
        <dbReference type="Proteomes" id="UP001055167"/>
    </source>
</evidence>
<reference evidence="2" key="1">
    <citation type="journal article" date="2021" name="Front. Microbiol.">
        <title>Comprehensive Comparative Genomics and Phenotyping of Methylobacterium Species.</title>
        <authorList>
            <person name="Alessa O."/>
            <person name="Ogura Y."/>
            <person name="Fujitani Y."/>
            <person name="Takami H."/>
            <person name="Hayashi T."/>
            <person name="Sahin N."/>
            <person name="Tani A."/>
        </authorList>
    </citation>
    <scope>NUCLEOTIDE SEQUENCE</scope>
    <source>
        <strain evidence="2">KCTC 52305</strain>
    </source>
</reference>
<evidence type="ECO:0000313" key="2">
    <source>
        <dbReference type="EMBL" id="GJD50530.1"/>
    </source>
</evidence>
<name>A0ABQ4R0Q5_9HYPH</name>
<dbReference type="InterPro" id="IPR007159">
    <property type="entry name" value="SpoVT-AbrB_dom"/>
</dbReference>
<reference evidence="2" key="2">
    <citation type="submission" date="2021-08" db="EMBL/GenBank/DDBJ databases">
        <authorList>
            <person name="Tani A."/>
            <person name="Ola A."/>
            <person name="Ogura Y."/>
            <person name="Katsura K."/>
            <person name="Hayashi T."/>
        </authorList>
    </citation>
    <scope>NUCLEOTIDE SEQUENCE</scope>
    <source>
        <strain evidence="2">KCTC 52305</strain>
    </source>
</reference>
<dbReference type="RefSeq" id="WP_128562668.1">
    <property type="nucleotide sequence ID" value="NZ_BPQH01000009.1"/>
</dbReference>
<protein>
    <recommendedName>
        <fullName evidence="1">SpoVT-AbrB domain-containing protein</fullName>
    </recommendedName>
</protein>
<accession>A0ABQ4R0Q5</accession>
<organism evidence="2 3">
    <name type="scientific">Methylobacterium crusticola</name>
    <dbReference type="NCBI Taxonomy" id="1697972"/>
    <lineage>
        <taxon>Bacteria</taxon>
        <taxon>Pseudomonadati</taxon>
        <taxon>Pseudomonadota</taxon>
        <taxon>Alphaproteobacteria</taxon>
        <taxon>Hyphomicrobiales</taxon>
        <taxon>Methylobacteriaceae</taxon>
        <taxon>Methylobacterium</taxon>
    </lineage>
</organism>
<dbReference type="InterPro" id="IPR037914">
    <property type="entry name" value="SpoVT-AbrB_sf"/>
</dbReference>
<sequence>MAAVKGKVVEGGRIIVPAAFRQSLGLSKGDTVFMELHGVELRIRPARSALRRIQAKLRALAPEEGLVSDALIADRREEAERE</sequence>
<dbReference type="EMBL" id="BPQH01000009">
    <property type="protein sequence ID" value="GJD50530.1"/>
    <property type="molecule type" value="Genomic_DNA"/>
</dbReference>
<dbReference type="Proteomes" id="UP001055167">
    <property type="component" value="Unassembled WGS sequence"/>
</dbReference>
<evidence type="ECO:0000259" key="1">
    <source>
        <dbReference type="SMART" id="SM00966"/>
    </source>
</evidence>
<comment type="caution">
    <text evidence="2">The sequence shown here is derived from an EMBL/GenBank/DDBJ whole genome shotgun (WGS) entry which is preliminary data.</text>
</comment>
<proteinExistence type="predicted"/>
<dbReference type="Gene3D" id="2.10.260.10">
    <property type="match status" value="1"/>
</dbReference>
<dbReference type="SMART" id="SM00966">
    <property type="entry name" value="SpoVT_AbrB"/>
    <property type="match status" value="1"/>
</dbReference>
<keyword evidence="3" id="KW-1185">Reference proteome</keyword>
<dbReference type="Pfam" id="PF04014">
    <property type="entry name" value="MazE_antitoxin"/>
    <property type="match status" value="1"/>
</dbReference>
<gene>
    <name evidence="2" type="ORF">OPKNFCMD_3273</name>
</gene>